<dbReference type="Gene3D" id="2.40.50.100">
    <property type="match status" value="1"/>
</dbReference>
<sequence>MALPKVVKLTVAATILVVIAGSIIYLNKHQSQSATQTTDDAYVQADFTFVAPRIPGTVEQVLIKDNQQVQKGDLIATIDNRDFVVALDAAKAQANSAKASITSLQAKLTYQDSLVQQAQAAAEADTASLKLAQLNLKRYTNLATDGSGTVQAREEAQAKLAIQKANLHKNQAGLNAAQQQIEILRADIEKAKAVLVQANARVVDAELKLSYTQITAPIDGIIGQKSVRVGAYVKPGSPLLVVVPLDKVFVSANYRETQLANVKVGQEVEIKVDALPGQILRGHVDSLSPASGVSYSAIGAHNATGNFTKIVQRLPVKISLDANQPALKQLRVGMSVVPSISITQ</sequence>
<evidence type="ECO:0000256" key="3">
    <source>
        <dbReference type="SAM" id="Phobius"/>
    </source>
</evidence>
<accession>A0A510XSP8</accession>
<dbReference type="Gene3D" id="2.40.30.170">
    <property type="match status" value="1"/>
</dbReference>
<evidence type="ECO:0000256" key="1">
    <source>
        <dbReference type="ARBA" id="ARBA00009477"/>
    </source>
</evidence>
<evidence type="ECO:0000313" key="6">
    <source>
        <dbReference type="EMBL" id="GEK54052.1"/>
    </source>
</evidence>
<evidence type="ECO:0000313" key="7">
    <source>
        <dbReference type="Proteomes" id="UP000321419"/>
    </source>
</evidence>
<dbReference type="EMBL" id="BJUM01000007">
    <property type="protein sequence ID" value="GEK54052.1"/>
    <property type="molecule type" value="Genomic_DNA"/>
</dbReference>
<feature type="domain" description="Multidrug resistance protein MdtA-like barrel-sandwich hybrid" evidence="4">
    <location>
        <begin position="50"/>
        <end position="243"/>
    </location>
</feature>
<keyword evidence="2" id="KW-0175">Coiled coil</keyword>
<protein>
    <submittedName>
        <fullName evidence="6">Hemolysin secretion protein D</fullName>
    </submittedName>
</protein>
<dbReference type="Pfam" id="PF25917">
    <property type="entry name" value="BSH_RND"/>
    <property type="match status" value="1"/>
</dbReference>
<dbReference type="PANTHER" id="PTHR30386:SF24">
    <property type="entry name" value="MULTIDRUG RESISTANCE EFFLUX PUMP"/>
    <property type="match status" value="1"/>
</dbReference>
<dbReference type="Gene3D" id="1.10.287.470">
    <property type="entry name" value="Helix hairpin bin"/>
    <property type="match status" value="2"/>
</dbReference>
<dbReference type="RefSeq" id="WP_089348458.1">
    <property type="nucleotide sequence ID" value="NZ_BJUM01000007.1"/>
</dbReference>
<evidence type="ECO:0000256" key="2">
    <source>
        <dbReference type="SAM" id="Coils"/>
    </source>
</evidence>
<dbReference type="PANTHER" id="PTHR30386">
    <property type="entry name" value="MEMBRANE FUSION SUBUNIT OF EMRAB-TOLC MULTIDRUG EFFLUX PUMP"/>
    <property type="match status" value="1"/>
</dbReference>
<dbReference type="AlphaFoldDB" id="A0A510XSP8"/>
<keyword evidence="3" id="KW-0472">Membrane</keyword>
<reference evidence="6 7" key="1">
    <citation type="submission" date="2019-07" db="EMBL/GenBank/DDBJ databases">
        <title>Whole genome shotgun sequence of Pseudoalteromonas espejiana NBRC 102222.</title>
        <authorList>
            <person name="Hosoyama A."/>
            <person name="Uohara A."/>
            <person name="Ohji S."/>
            <person name="Ichikawa N."/>
        </authorList>
    </citation>
    <scope>NUCLEOTIDE SEQUENCE [LARGE SCALE GENOMIC DNA]</scope>
    <source>
        <strain evidence="6 7">NBRC 102222</strain>
    </source>
</reference>
<feature type="domain" description="p-hydroxybenzoic acid efflux pump subunit AaeA-like beta-barrel" evidence="5">
    <location>
        <begin position="249"/>
        <end position="333"/>
    </location>
</feature>
<dbReference type="Proteomes" id="UP000321419">
    <property type="component" value="Unassembled WGS sequence"/>
</dbReference>
<comment type="similarity">
    <text evidence="1">Belongs to the membrane fusion protein (MFP) (TC 8.A.1) family.</text>
</comment>
<keyword evidence="3" id="KW-0812">Transmembrane</keyword>
<organism evidence="6 7">
    <name type="scientific">Pseudoalteromonas espejiana</name>
    <dbReference type="NCBI Taxonomy" id="28107"/>
    <lineage>
        <taxon>Bacteria</taxon>
        <taxon>Pseudomonadati</taxon>
        <taxon>Pseudomonadota</taxon>
        <taxon>Gammaproteobacteria</taxon>
        <taxon>Alteromonadales</taxon>
        <taxon>Pseudoalteromonadaceae</taxon>
        <taxon>Pseudoalteromonas</taxon>
    </lineage>
</organism>
<dbReference type="SUPFAM" id="SSF111369">
    <property type="entry name" value="HlyD-like secretion proteins"/>
    <property type="match status" value="2"/>
</dbReference>
<keyword evidence="3" id="KW-1133">Transmembrane helix</keyword>
<keyword evidence="7" id="KW-1185">Reference proteome</keyword>
<evidence type="ECO:0000259" key="4">
    <source>
        <dbReference type="Pfam" id="PF25917"/>
    </source>
</evidence>
<dbReference type="InterPro" id="IPR058634">
    <property type="entry name" value="AaeA-lik-b-barrel"/>
</dbReference>
<proteinExistence type="inferred from homology"/>
<comment type="caution">
    <text evidence="6">The sequence shown here is derived from an EMBL/GenBank/DDBJ whole genome shotgun (WGS) entry which is preliminary data.</text>
</comment>
<dbReference type="Pfam" id="PF25963">
    <property type="entry name" value="Beta-barrel_AAEA"/>
    <property type="match status" value="1"/>
</dbReference>
<evidence type="ECO:0000259" key="5">
    <source>
        <dbReference type="Pfam" id="PF25963"/>
    </source>
</evidence>
<dbReference type="InterPro" id="IPR050739">
    <property type="entry name" value="MFP"/>
</dbReference>
<name>A0A510XSP8_9GAMM</name>
<gene>
    <name evidence="6" type="ORF">PES01_08970</name>
</gene>
<dbReference type="InterPro" id="IPR058625">
    <property type="entry name" value="MdtA-like_BSH"/>
</dbReference>
<feature type="transmembrane region" description="Helical" evidence="3">
    <location>
        <begin position="6"/>
        <end position="26"/>
    </location>
</feature>
<feature type="coiled-coil region" evidence="2">
    <location>
        <begin position="174"/>
        <end position="208"/>
    </location>
</feature>
<dbReference type="OrthoDB" id="8958519at2"/>